<dbReference type="Proteomes" id="UP001152484">
    <property type="component" value="Unassembled WGS sequence"/>
</dbReference>
<accession>A0A9P1E3N9</accession>
<evidence type="ECO:0000313" key="2">
    <source>
        <dbReference type="Proteomes" id="UP001152484"/>
    </source>
</evidence>
<evidence type="ECO:0000313" key="1">
    <source>
        <dbReference type="EMBL" id="CAH9076660.1"/>
    </source>
</evidence>
<sequence>MQQVSDYGIILNCTPILCDITTAISISKDPVMHSRTKHIHIRHHFLRDCVETGLIKLEYCNTDKQIADIFTKPLGRERQVHKFTKQPTKESRATDDLHETIYMTEDQEKSVCLTEQLKREILIREYQDQSNWTYLQSSRYSFFLFLVL</sequence>
<protein>
    <submittedName>
        <fullName evidence="1">Uncharacterized protein</fullName>
    </submittedName>
</protein>
<comment type="caution">
    <text evidence="1">The sequence shown here is derived from an EMBL/GenBank/DDBJ whole genome shotgun (WGS) entry which is preliminary data.</text>
</comment>
<gene>
    <name evidence="1" type="ORF">CEURO_LOCUS5920</name>
</gene>
<dbReference type="CDD" id="cd09272">
    <property type="entry name" value="RNase_HI_RT_Ty1"/>
    <property type="match status" value="1"/>
</dbReference>
<dbReference type="OrthoDB" id="2551793at2759"/>
<reference evidence="1" key="1">
    <citation type="submission" date="2022-07" db="EMBL/GenBank/DDBJ databases">
        <authorList>
            <person name="Macas J."/>
            <person name="Novak P."/>
            <person name="Neumann P."/>
        </authorList>
    </citation>
    <scope>NUCLEOTIDE SEQUENCE</scope>
</reference>
<organism evidence="1 2">
    <name type="scientific">Cuscuta europaea</name>
    <name type="common">European dodder</name>
    <dbReference type="NCBI Taxonomy" id="41803"/>
    <lineage>
        <taxon>Eukaryota</taxon>
        <taxon>Viridiplantae</taxon>
        <taxon>Streptophyta</taxon>
        <taxon>Embryophyta</taxon>
        <taxon>Tracheophyta</taxon>
        <taxon>Spermatophyta</taxon>
        <taxon>Magnoliopsida</taxon>
        <taxon>eudicotyledons</taxon>
        <taxon>Gunneridae</taxon>
        <taxon>Pentapetalae</taxon>
        <taxon>asterids</taxon>
        <taxon>lamiids</taxon>
        <taxon>Solanales</taxon>
        <taxon>Convolvulaceae</taxon>
        <taxon>Cuscuteae</taxon>
        <taxon>Cuscuta</taxon>
        <taxon>Cuscuta subgen. Cuscuta</taxon>
    </lineage>
</organism>
<keyword evidence="2" id="KW-1185">Reference proteome</keyword>
<dbReference type="EMBL" id="CAMAPE010000010">
    <property type="protein sequence ID" value="CAH9076660.1"/>
    <property type="molecule type" value="Genomic_DNA"/>
</dbReference>
<dbReference type="AlphaFoldDB" id="A0A9P1E3N9"/>
<name>A0A9P1E3N9_CUSEU</name>
<proteinExistence type="predicted"/>